<comment type="caution">
    <text evidence="1">The sequence shown here is derived from an EMBL/GenBank/DDBJ whole genome shotgun (WGS) entry which is preliminary data.</text>
</comment>
<proteinExistence type="predicted"/>
<name>A0A829GM18_LACPA</name>
<protein>
    <submittedName>
        <fullName evidence="1">Uncharacterized protein</fullName>
    </submittedName>
</protein>
<dbReference type="Proteomes" id="UP000014264">
    <property type="component" value="Unassembled WGS sequence"/>
</dbReference>
<dbReference type="EMBL" id="ANJZ01000349">
    <property type="protein sequence ID" value="EPC59438.1"/>
    <property type="molecule type" value="Genomic_DNA"/>
</dbReference>
<evidence type="ECO:0000313" key="1">
    <source>
        <dbReference type="EMBL" id="EPC59438.1"/>
    </source>
</evidence>
<accession>A0A829GM18</accession>
<dbReference type="AlphaFoldDB" id="A0A829GM18"/>
<gene>
    <name evidence="1" type="ORF">Lpp14_14149</name>
</gene>
<reference evidence="1 2" key="1">
    <citation type="journal article" date="2013" name="PLoS ONE">
        <title>Lactobacillus paracasei comparative genomics: towards species pan-genome definition and exploitation of diversity.</title>
        <authorList>
            <person name="Smokvina T."/>
            <person name="Wels M."/>
            <person name="Polka J."/>
            <person name="Chervaux C."/>
            <person name="Brisse S."/>
            <person name="Boekhorst J."/>
            <person name="van Hylckama Vlieg J.E."/>
            <person name="Siezen R.J."/>
        </authorList>
    </citation>
    <scope>NUCLEOTIDE SEQUENCE [LARGE SCALE GENOMIC DNA]</scope>
    <source>
        <strain evidence="1 2">Lpp14</strain>
    </source>
</reference>
<evidence type="ECO:0000313" key="2">
    <source>
        <dbReference type="Proteomes" id="UP000014264"/>
    </source>
</evidence>
<organism evidence="1 2">
    <name type="scientific">Lacticaseibacillus paracasei subsp. paracasei Lpp14</name>
    <dbReference type="NCBI Taxonomy" id="1256204"/>
    <lineage>
        <taxon>Bacteria</taxon>
        <taxon>Bacillati</taxon>
        <taxon>Bacillota</taxon>
        <taxon>Bacilli</taxon>
        <taxon>Lactobacillales</taxon>
        <taxon>Lactobacillaceae</taxon>
        <taxon>Lacticaseibacillus</taxon>
    </lineage>
</organism>
<sequence length="45" mass="5516">MVVLDNKNRLGNPEFRDWLNKVRNSDVQERTSKLWVHWEKASQKY</sequence>